<keyword evidence="2" id="KW-1133">Transmembrane helix</keyword>
<name>A0ABR1T4H6_9PEZI</name>
<dbReference type="RefSeq" id="XP_066708410.1">
    <property type="nucleotide sequence ID" value="XM_066865281.1"/>
</dbReference>
<feature type="transmembrane region" description="Helical" evidence="2">
    <location>
        <begin position="248"/>
        <end position="267"/>
    </location>
</feature>
<feature type="region of interest" description="Disordered" evidence="1">
    <location>
        <begin position="406"/>
        <end position="450"/>
    </location>
</feature>
<evidence type="ECO:0000256" key="1">
    <source>
        <dbReference type="SAM" id="MobiDB-lite"/>
    </source>
</evidence>
<proteinExistence type="predicted"/>
<keyword evidence="2" id="KW-0472">Membrane</keyword>
<feature type="transmembrane region" description="Helical" evidence="2">
    <location>
        <begin position="167"/>
        <end position="190"/>
    </location>
</feature>
<organism evidence="3 4">
    <name type="scientific">Apiospora phragmitis</name>
    <dbReference type="NCBI Taxonomy" id="2905665"/>
    <lineage>
        <taxon>Eukaryota</taxon>
        <taxon>Fungi</taxon>
        <taxon>Dikarya</taxon>
        <taxon>Ascomycota</taxon>
        <taxon>Pezizomycotina</taxon>
        <taxon>Sordariomycetes</taxon>
        <taxon>Xylariomycetidae</taxon>
        <taxon>Amphisphaeriales</taxon>
        <taxon>Apiosporaceae</taxon>
        <taxon>Apiospora</taxon>
    </lineage>
</organism>
<feature type="compositionally biased region" description="Polar residues" evidence="1">
    <location>
        <begin position="406"/>
        <end position="419"/>
    </location>
</feature>
<dbReference type="EMBL" id="JAQQWL010000015">
    <property type="protein sequence ID" value="KAK8040865.1"/>
    <property type="molecule type" value="Genomic_DNA"/>
</dbReference>
<protein>
    <submittedName>
        <fullName evidence="3">Uncharacterized protein</fullName>
    </submittedName>
</protein>
<feature type="transmembrane region" description="Helical" evidence="2">
    <location>
        <begin position="127"/>
        <end position="146"/>
    </location>
</feature>
<keyword evidence="4" id="KW-1185">Reference proteome</keyword>
<evidence type="ECO:0000313" key="4">
    <source>
        <dbReference type="Proteomes" id="UP001480595"/>
    </source>
</evidence>
<keyword evidence="2" id="KW-0812">Transmembrane</keyword>
<dbReference type="GeneID" id="92098344"/>
<evidence type="ECO:0000256" key="2">
    <source>
        <dbReference type="SAM" id="Phobius"/>
    </source>
</evidence>
<dbReference type="Proteomes" id="UP001480595">
    <property type="component" value="Unassembled WGS sequence"/>
</dbReference>
<sequence length="450" mass="49022">MGDSGSKHGYSGDSLADTFVAAGYIALAFLTIHYLVAYKPKRDAVDSVVLRLPHWCFRKLRTSLPGSRPADKGSSGLGLASSLDGWLRMCLVNLADIQAILGFKLLHELYEAVNAEISAAQWQFVMHLAWFPIIACMCSISVLSPPSFSTTKGRTDSQNSLYEWTRLCRAVVLAALLGTMLVGLAPTLFFNWEYGRQEATAAGPGTDARRFLFDFAGELARFRDGHDDGKGSGAAGSRPPRNLSDTHGFQLAVFSVVALMSAGILILKKAIAAAPHKGEKQCARQNKSSGAPINRWLGARRRGIHLEDLDDIESSLGIADVRPMSRSVGGILSDSAVFLVTFNMDLLTSRFAEFWGVARLYGSIPKSEGQIPNGQALWSFSQQLPWAFLVLPFIVATNSYLLRDTSFSSTPSSKDQCIVQNVDRDEDEDEDEVTSLSMLSPSPFSRPPST</sequence>
<feature type="transmembrane region" description="Helical" evidence="2">
    <location>
        <begin position="20"/>
        <end position="37"/>
    </location>
</feature>
<evidence type="ECO:0000313" key="3">
    <source>
        <dbReference type="EMBL" id="KAK8040865.1"/>
    </source>
</evidence>
<gene>
    <name evidence="3" type="ORF">PG994_013872</name>
</gene>
<accession>A0ABR1T4H6</accession>
<feature type="compositionally biased region" description="Polar residues" evidence="1">
    <location>
        <begin position="434"/>
        <end position="443"/>
    </location>
</feature>
<feature type="compositionally biased region" description="Acidic residues" evidence="1">
    <location>
        <begin position="424"/>
        <end position="433"/>
    </location>
</feature>
<reference evidence="3 4" key="1">
    <citation type="submission" date="2023-01" db="EMBL/GenBank/DDBJ databases">
        <title>Analysis of 21 Apiospora genomes using comparative genomics revels a genus with tremendous synthesis potential of carbohydrate active enzymes and secondary metabolites.</title>
        <authorList>
            <person name="Sorensen T."/>
        </authorList>
    </citation>
    <scope>NUCLEOTIDE SEQUENCE [LARGE SCALE GENOMIC DNA]</scope>
    <source>
        <strain evidence="3 4">CBS 135458</strain>
    </source>
</reference>
<comment type="caution">
    <text evidence="3">The sequence shown here is derived from an EMBL/GenBank/DDBJ whole genome shotgun (WGS) entry which is preliminary data.</text>
</comment>